<feature type="repeat" description="WD" evidence="1">
    <location>
        <begin position="39"/>
        <end position="75"/>
    </location>
</feature>
<evidence type="ECO:0000256" key="1">
    <source>
        <dbReference type="PROSITE-ProRule" id="PRU00221"/>
    </source>
</evidence>
<dbReference type="InterPro" id="IPR001680">
    <property type="entry name" value="WD40_rpt"/>
</dbReference>
<sequence>MRSDVSALAFSADGHRIVTGNAGRAARVWDATTGRLLLDVRHAAGLNAVAFSPDGTLIATGSSDHAVRLWQAADL</sequence>
<dbReference type="PATRIC" id="fig|1938.6.peg.559"/>
<dbReference type="OrthoDB" id="414967at2"/>
<dbReference type="PANTHER" id="PTHR19879:SF9">
    <property type="entry name" value="TRANSCRIPTION INITIATION FACTOR TFIID SUBUNIT 5"/>
    <property type="match status" value="1"/>
</dbReference>
<organism evidence="2 3">
    <name type="scientific">Streptomyces viridochromogenes</name>
    <dbReference type="NCBI Taxonomy" id="1938"/>
    <lineage>
        <taxon>Bacteria</taxon>
        <taxon>Bacillati</taxon>
        <taxon>Actinomycetota</taxon>
        <taxon>Actinomycetes</taxon>
        <taxon>Kitasatosporales</taxon>
        <taxon>Streptomycetaceae</taxon>
        <taxon>Streptomyces</taxon>
    </lineage>
</organism>
<dbReference type="InterPro" id="IPR015943">
    <property type="entry name" value="WD40/YVTN_repeat-like_dom_sf"/>
</dbReference>
<dbReference type="InterPro" id="IPR011047">
    <property type="entry name" value="Quinoprotein_ADH-like_sf"/>
</dbReference>
<dbReference type="SMART" id="SM00320">
    <property type="entry name" value="WD40"/>
    <property type="match status" value="2"/>
</dbReference>
<dbReference type="PROSITE" id="PS50294">
    <property type="entry name" value="WD_REPEATS_REGION"/>
    <property type="match status" value="2"/>
</dbReference>
<dbReference type="RefSeq" id="WP_033211569.1">
    <property type="nucleotide sequence ID" value="NZ_LGUP01000011.1"/>
</dbReference>
<dbReference type="SUPFAM" id="SSF50998">
    <property type="entry name" value="Quinoprotein alcohol dehydrogenase-like"/>
    <property type="match status" value="1"/>
</dbReference>
<gene>
    <name evidence="2" type="ORF">ADK34_02595</name>
</gene>
<dbReference type="Pfam" id="PF00400">
    <property type="entry name" value="WD40"/>
    <property type="match status" value="2"/>
</dbReference>
<comment type="caution">
    <text evidence="2">The sequence shown here is derived from an EMBL/GenBank/DDBJ whole genome shotgun (WGS) entry which is preliminary data.</text>
</comment>
<dbReference type="Gene3D" id="2.130.10.10">
    <property type="entry name" value="YVTN repeat-like/Quinoprotein amine dehydrogenase"/>
    <property type="match status" value="1"/>
</dbReference>
<dbReference type="AlphaFoldDB" id="A0A0L8LDQ3"/>
<evidence type="ECO:0000313" key="3">
    <source>
        <dbReference type="Proteomes" id="UP000037023"/>
    </source>
</evidence>
<evidence type="ECO:0000313" key="2">
    <source>
        <dbReference type="EMBL" id="KOG36262.1"/>
    </source>
</evidence>
<reference evidence="2 3" key="1">
    <citation type="submission" date="2015-06" db="EMBL/GenBank/DDBJ databases">
        <authorList>
            <person name="Hoefler B.C."/>
            <person name="Straight P.D."/>
        </authorList>
    </citation>
    <scope>NUCLEOTIDE SEQUENCE [LARGE SCALE GENOMIC DNA]</scope>
    <source>
        <strain evidence="2 3">NRRL 3427</strain>
    </source>
</reference>
<accession>A0A0L8LDQ3</accession>
<protein>
    <submittedName>
        <fullName evidence="2">Uncharacterized protein</fullName>
    </submittedName>
</protein>
<name>A0A0L8LDQ3_STRVR</name>
<dbReference type="PROSITE" id="PS50082">
    <property type="entry name" value="WD_REPEATS_2"/>
    <property type="match status" value="2"/>
</dbReference>
<dbReference type="PANTHER" id="PTHR19879">
    <property type="entry name" value="TRANSCRIPTION INITIATION FACTOR TFIID"/>
    <property type="match status" value="1"/>
</dbReference>
<dbReference type="Proteomes" id="UP000037023">
    <property type="component" value="Unassembled WGS sequence"/>
</dbReference>
<proteinExistence type="predicted"/>
<feature type="repeat" description="WD" evidence="1">
    <location>
        <begin position="1"/>
        <end position="39"/>
    </location>
</feature>
<dbReference type="EMBL" id="LGUP01000011">
    <property type="protein sequence ID" value="KOG36262.1"/>
    <property type="molecule type" value="Genomic_DNA"/>
</dbReference>
<keyword evidence="1" id="KW-0853">WD repeat</keyword>